<accession>A0A084B2C9</accession>
<evidence type="ECO:0000313" key="1">
    <source>
        <dbReference type="EMBL" id="KEY71708.1"/>
    </source>
</evidence>
<sequence>MDPPTARQCALRVEPLRQHYWSCLTCKFLNIKEQRAILLDLINHIERSGDGQLSVVTGSVFWEPEGSFTVRGKDSAWWRAVRATSRLTHLTPGQMSLREVAATLFGHIEMWLMEDGELYNIYGEPIPTHAQYVLDPQPLLRLSNNANAGVSDYRRAVENLRVVKLQSVAEGAWARSSLLKSWKLARHTSFQTNVAEYFEEQGLDSEEIMENITAYLDNMDCQWMQVRHAVAFYIERSRLFDMLHDSALLGSLI</sequence>
<organism evidence="1 2">
    <name type="scientific">Stachybotrys chartarum (strain CBS 109288 / IBT 7711)</name>
    <name type="common">Toxic black mold</name>
    <name type="synonym">Stilbospora chartarum</name>
    <dbReference type="NCBI Taxonomy" id="1280523"/>
    <lineage>
        <taxon>Eukaryota</taxon>
        <taxon>Fungi</taxon>
        <taxon>Dikarya</taxon>
        <taxon>Ascomycota</taxon>
        <taxon>Pezizomycotina</taxon>
        <taxon>Sordariomycetes</taxon>
        <taxon>Hypocreomycetidae</taxon>
        <taxon>Hypocreales</taxon>
        <taxon>Stachybotryaceae</taxon>
        <taxon>Stachybotrys</taxon>
    </lineage>
</organism>
<dbReference type="Proteomes" id="UP000028045">
    <property type="component" value="Unassembled WGS sequence"/>
</dbReference>
<dbReference type="HOGENOM" id="CLU_1099105_0_0_1"/>
<dbReference type="EMBL" id="KL648207">
    <property type="protein sequence ID" value="KEY71708.1"/>
    <property type="molecule type" value="Genomic_DNA"/>
</dbReference>
<keyword evidence="2" id="KW-1185">Reference proteome</keyword>
<reference evidence="1 2" key="1">
    <citation type="journal article" date="2014" name="BMC Genomics">
        <title>Comparative genome sequencing reveals chemotype-specific gene clusters in the toxigenic black mold Stachybotrys.</title>
        <authorList>
            <person name="Semeiks J."/>
            <person name="Borek D."/>
            <person name="Otwinowski Z."/>
            <person name="Grishin N.V."/>
        </authorList>
    </citation>
    <scope>NUCLEOTIDE SEQUENCE [LARGE SCALE GENOMIC DNA]</scope>
    <source>
        <strain evidence="2">CBS 109288 / IBT 7711</strain>
    </source>
</reference>
<evidence type="ECO:0000313" key="2">
    <source>
        <dbReference type="Proteomes" id="UP000028045"/>
    </source>
</evidence>
<proteinExistence type="predicted"/>
<name>A0A084B2C9_STACB</name>
<dbReference type="AlphaFoldDB" id="A0A084B2C9"/>
<gene>
    <name evidence="1" type="ORF">S7711_10646</name>
</gene>
<protein>
    <submittedName>
        <fullName evidence="1">Uncharacterized protein</fullName>
    </submittedName>
</protein>